<dbReference type="AlphaFoldDB" id="A0A8J7GT66"/>
<dbReference type="PROSITE" id="PS51257">
    <property type="entry name" value="PROKAR_LIPOPROTEIN"/>
    <property type="match status" value="1"/>
</dbReference>
<protein>
    <recommendedName>
        <fullName evidence="5">Lipoprotein</fullName>
    </recommendedName>
</protein>
<proteinExistence type="predicted"/>
<evidence type="ECO:0008006" key="5">
    <source>
        <dbReference type="Google" id="ProtNLM"/>
    </source>
</evidence>
<evidence type="ECO:0000313" key="3">
    <source>
        <dbReference type="EMBL" id="MBG6138134.1"/>
    </source>
</evidence>
<reference evidence="3" key="1">
    <citation type="submission" date="2020-11" db="EMBL/GenBank/DDBJ databases">
        <title>Sequencing the genomes of 1000 actinobacteria strains.</title>
        <authorList>
            <person name="Klenk H.-P."/>
        </authorList>
    </citation>
    <scope>NUCLEOTIDE SEQUENCE</scope>
    <source>
        <strain evidence="3">DSM 45356</strain>
    </source>
</reference>
<dbReference type="Proteomes" id="UP000622552">
    <property type="component" value="Unassembled WGS sequence"/>
</dbReference>
<dbReference type="RefSeq" id="WP_197004921.1">
    <property type="nucleotide sequence ID" value="NZ_BONS01000017.1"/>
</dbReference>
<feature type="region of interest" description="Disordered" evidence="1">
    <location>
        <begin position="29"/>
        <end position="87"/>
    </location>
</feature>
<evidence type="ECO:0000256" key="1">
    <source>
        <dbReference type="SAM" id="MobiDB-lite"/>
    </source>
</evidence>
<name>A0A8J7GT66_9ACTN</name>
<comment type="caution">
    <text evidence="3">The sequence shown here is derived from an EMBL/GenBank/DDBJ whole genome shotgun (WGS) entry which is preliminary data.</text>
</comment>
<feature type="signal peptide" evidence="2">
    <location>
        <begin position="1"/>
        <end position="22"/>
    </location>
</feature>
<organism evidence="3 4">
    <name type="scientific">Longispora fulva</name>
    <dbReference type="NCBI Taxonomy" id="619741"/>
    <lineage>
        <taxon>Bacteria</taxon>
        <taxon>Bacillati</taxon>
        <taxon>Actinomycetota</taxon>
        <taxon>Actinomycetes</taxon>
        <taxon>Micromonosporales</taxon>
        <taxon>Micromonosporaceae</taxon>
        <taxon>Longispora</taxon>
    </lineage>
</organism>
<keyword evidence="4" id="KW-1185">Reference proteome</keyword>
<feature type="compositionally biased region" description="Low complexity" evidence="1">
    <location>
        <begin position="34"/>
        <end position="78"/>
    </location>
</feature>
<keyword evidence="2" id="KW-0732">Signal</keyword>
<evidence type="ECO:0000256" key="2">
    <source>
        <dbReference type="SAM" id="SignalP"/>
    </source>
</evidence>
<accession>A0A8J7GT66</accession>
<evidence type="ECO:0000313" key="4">
    <source>
        <dbReference type="Proteomes" id="UP000622552"/>
    </source>
</evidence>
<feature type="chain" id="PRO_5035158388" description="Lipoprotein" evidence="2">
    <location>
        <begin position="23"/>
        <end position="182"/>
    </location>
</feature>
<sequence>MKRIAQLAVAGVGIALTLTACATQGGHDVAGPVPTSTSTAPRPPASDAAHPTTSAPAGGAPLATSAPTTSAPAGGAPLATPPPAAAVGSAGCPVTAETLLTALKSDDARFIQAGRPAALEGVVCHSAFAVVHSAPDGVHQPPKTLFGYSDAAGAWKPLVVSGGIHFCRDYVTDDIAQHLPNC</sequence>
<gene>
    <name evidence="3" type="ORF">IW245_004328</name>
</gene>
<dbReference type="EMBL" id="JADOUF010000001">
    <property type="protein sequence ID" value="MBG6138134.1"/>
    <property type="molecule type" value="Genomic_DNA"/>
</dbReference>